<evidence type="ECO:0000256" key="6">
    <source>
        <dbReference type="ARBA" id="ARBA00022833"/>
    </source>
</evidence>
<keyword evidence="12" id="KW-1185">Reference proteome</keyword>
<dbReference type="PANTHER" id="PTHR30616">
    <property type="entry name" value="UNCHARACTERIZED PROTEIN YFIH"/>
    <property type="match status" value="1"/>
</dbReference>
<comment type="catalytic activity">
    <reaction evidence="9">
        <text>S-methyl-5'-thioadenosine + phosphate = 5-(methylsulfanyl)-alpha-D-ribose 1-phosphate + adenine</text>
        <dbReference type="Rhea" id="RHEA:11852"/>
        <dbReference type="ChEBI" id="CHEBI:16708"/>
        <dbReference type="ChEBI" id="CHEBI:17509"/>
        <dbReference type="ChEBI" id="CHEBI:43474"/>
        <dbReference type="ChEBI" id="CHEBI:58533"/>
        <dbReference type="EC" id="2.4.2.28"/>
    </reaction>
    <physiologicalReaction direction="left-to-right" evidence="9">
        <dbReference type="Rhea" id="RHEA:11853"/>
    </physiologicalReaction>
</comment>
<reference evidence="11 12" key="1">
    <citation type="submission" date="2024-01" db="EMBL/GenBank/DDBJ databases">
        <title>Hyphobacterium bacterium isolated from marine sediment.</title>
        <authorList>
            <person name="Zhao S."/>
        </authorList>
    </citation>
    <scope>NUCLEOTIDE SEQUENCE [LARGE SCALE GENOMIC DNA]</scope>
    <source>
        <strain evidence="12">HN65</strain>
    </source>
</reference>
<gene>
    <name evidence="11" type="primary">pgeF</name>
    <name evidence="11" type="ORF">V0U79_06605</name>
</gene>
<keyword evidence="4" id="KW-0479">Metal-binding</keyword>
<evidence type="ECO:0000256" key="7">
    <source>
        <dbReference type="ARBA" id="ARBA00047989"/>
    </source>
</evidence>
<organism evidence="11 12">
    <name type="scientific">Hyphobacterium lacteum</name>
    <dbReference type="NCBI Taxonomy" id="3116575"/>
    <lineage>
        <taxon>Bacteria</taxon>
        <taxon>Pseudomonadati</taxon>
        <taxon>Pseudomonadota</taxon>
        <taxon>Alphaproteobacteria</taxon>
        <taxon>Maricaulales</taxon>
        <taxon>Maricaulaceae</taxon>
        <taxon>Hyphobacterium</taxon>
    </lineage>
</organism>
<dbReference type="NCBIfam" id="TIGR00726">
    <property type="entry name" value="peptidoglycan editing factor PgeF"/>
    <property type="match status" value="1"/>
</dbReference>
<keyword evidence="6" id="KW-0862">Zinc</keyword>
<dbReference type="InterPro" id="IPR038371">
    <property type="entry name" value="Cu_polyphenol_OxRdtase_sf"/>
</dbReference>
<comment type="similarity">
    <text evidence="2 10">Belongs to the purine nucleoside phosphorylase YfiH/LACC1 family.</text>
</comment>
<dbReference type="InterPro" id="IPR011324">
    <property type="entry name" value="Cytotoxic_necrot_fac-like_cat"/>
</dbReference>
<comment type="caution">
    <text evidence="11">The sequence shown here is derived from an EMBL/GenBank/DDBJ whole genome shotgun (WGS) entry which is preliminary data.</text>
</comment>
<evidence type="ECO:0000256" key="3">
    <source>
        <dbReference type="ARBA" id="ARBA00022679"/>
    </source>
</evidence>
<name>A0ABU7LQ44_9PROT</name>
<dbReference type="RefSeq" id="WP_330198690.1">
    <property type="nucleotide sequence ID" value="NZ_JAZDRP010000003.1"/>
</dbReference>
<evidence type="ECO:0000256" key="8">
    <source>
        <dbReference type="ARBA" id="ARBA00048968"/>
    </source>
</evidence>
<evidence type="ECO:0000256" key="5">
    <source>
        <dbReference type="ARBA" id="ARBA00022801"/>
    </source>
</evidence>
<keyword evidence="5" id="KW-0378">Hydrolase</keyword>
<accession>A0ABU7LQ44</accession>
<dbReference type="Pfam" id="PF02578">
    <property type="entry name" value="Cu-oxidase_4"/>
    <property type="match status" value="1"/>
</dbReference>
<dbReference type="EMBL" id="JAZDRP010000003">
    <property type="protein sequence ID" value="MEE2526031.1"/>
    <property type="molecule type" value="Genomic_DNA"/>
</dbReference>
<evidence type="ECO:0000256" key="1">
    <source>
        <dbReference type="ARBA" id="ARBA00000553"/>
    </source>
</evidence>
<dbReference type="Gene3D" id="3.60.140.10">
    <property type="entry name" value="CNF1/YfiH-like putative cysteine hydrolases"/>
    <property type="match status" value="1"/>
</dbReference>
<evidence type="ECO:0000313" key="12">
    <source>
        <dbReference type="Proteomes" id="UP001354971"/>
    </source>
</evidence>
<evidence type="ECO:0000313" key="11">
    <source>
        <dbReference type="EMBL" id="MEE2526031.1"/>
    </source>
</evidence>
<comment type="catalytic activity">
    <reaction evidence="1">
        <text>inosine + phosphate = alpha-D-ribose 1-phosphate + hypoxanthine</text>
        <dbReference type="Rhea" id="RHEA:27646"/>
        <dbReference type="ChEBI" id="CHEBI:17368"/>
        <dbReference type="ChEBI" id="CHEBI:17596"/>
        <dbReference type="ChEBI" id="CHEBI:43474"/>
        <dbReference type="ChEBI" id="CHEBI:57720"/>
        <dbReference type="EC" id="2.4.2.1"/>
    </reaction>
    <physiologicalReaction direction="left-to-right" evidence="1">
        <dbReference type="Rhea" id="RHEA:27647"/>
    </physiologicalReaction>
</comment>
<keyword evidence="3" id="KW-0808">Transferase</keyword>
<proteinExistence type="inferred from homology"/>
<evidence type="ECO:0000256" key="10">
    <source>
        <dbReference type="RuleBase" id="RU361274"/>
    </source>
</evidence>
<sequence length="254" mass="26353">MSLPLIQSPILNRPGLVHGFTTRAGGVSTGAFASLNLSRREGDPDANVAENRKRVRAALGVDHLVFARQVHGNRVIMINRAPADGVAGEGDAMITDRPGIGLVAQTADCVPLLIHDPVANTIAAVHSGWRGTVQEIARQAIDALNVAYGSKPADLLAAIGPAISQNNYRVGPEVLEDFVDVFGSLDGLAGPVDAEGGAKLDNTAAVHRQLLEAGIPGTNIWVSDACTFADETLFSCRRAKGGPFGGQGGVIALV</sequence>
<dbReference type="InterPro" id="IPR003730">
    <property type="entry name" value="Cu_polyphenol_OxRdtase"/>
</dbReference>
<comment type="catalytic activity">
    <reaction evidence="7">
        <text>adenosine + H2O + H(+) = inosine + NH4(+)</text>
        <dbReference type="Rhea" id="RHEA:24408"/>
        <dbReference type="ChEBI" id="CHEBI:15377"/>
        <dbReference type="ChEBI" id="CHEBI:15378"/>
        <dbReference type="ChEBI" id="CHEBI:16335"/>
        <dbReference type="ChEBI" id="CHEBI:17596"/>
        <dbReference type="ChEBI" id="CHEBI:28938"/>
        <dbReference type="EC" id="3.5.4.4"/>
    </reaction>
    <physiologicalReaction direction="left-to-right" evidence="7">
        <dbReference type="Rhea" id="RHEA:24409"/>
    </physiologicalReaction>
</comment>
<protein>
    <recommendedName>
        <fullName evidence="10">Purine nucleoside phosphorylase</fullName>
    </recommendedName>
</protein>
<evidence type="ECO:0000256" key="4">
    <source>
        <dbReference type="ARBA" id="ARBA00022723"/>
    </source>
</evidence>
<evidence type="ECO:0000256" key="9">
    <source>
        <dbReference type="ARBA" id="ARBA00049893"/>
    </source>
</evidence>
<dbReference type="PANTHER" id="PTHR30616:SF2">
    <property type="entry name" value="PURINE NUCLEOSIDE PHOSPHORYLASE LACC1"/>
    <property type="match status" value="1"/>
</dbReference>
<comment type="catalytic activity">
    <reaction evidence="8">
        <text>adenosine + phosphate = alpha-D-ribose 1-phosphate + adenine</text>
        <dbReference type="Rhea" id="RHEA:27642"/>
        <dbReference type="ChEBI" id="CHEBI:16335"/>
        <dbReference type="ChEBI" id="CHEBI:16708"/>
        <dbReference type="ChEBI" id="CHEBI:43474"/>
        <dbReference type="ChEBI" id="CHEBI:57720"/>
        <dbReference type="EC" id="2.4.2.1"/>
    </reaction>
    <physiologicalReaction direction="left-to-right" evidence="8">
        <dbReference type="Rhea" id="RHEA:27643"/>
    </physiologicalReaction>
</comment>
<dbReference type="Proteomes" id="UP001354971">
    <property type="component" value="Unassembled WGS sequence"/>
</dbReference>
<evidence type="ECO:0000256" key="2">
    <source>
        <dbReference type="ARBA" id="ARBA00007353"/>
    </source>
</evidence>
<dbReference type="SUPFAM" id="SSF64438">
    <property type="entry name" value="CNF1/YfiH-like putative cysteine hydrolases"/>
    <property type="match status" value="1"/>
</dbReference>
<dbReference type="CDD" id="cd16833">
    <property type="entry name" value="YfiH"/>
    <property type="match status" value="1"/>
</dbReference>